<keyword evidence="1" id="KW-0812">Transmembrane</keyword>
<keyword evidence="3" id="KW-1185">Reference proteome</keyword>
<reference evidence="2" key="1">
    <citation type="submission" date="2016-06" db="EMBL/GenBank/DDBJ databases">
        <title>Draft Genome sequence of the fungus Inonotus baumii.</title>
        <authorList>
            <person name="Zhu H."/>
            <person name="Lin W."/>
        </authorList>
    </citation>
    <scope>NUCLEOTIDE SEQUENCE</scope>
    <source>
        <strain evidence="2">821</strain>
    </source>
</reference>
<keyword evidence="1" id="KW-1133">Transmembrane helix</keyword>
<dbReference type="Proteomes" id="UP000757232">
    <property type="component" value="Unassembled WGS sequence"/>
</dbReference>
<dbReference type="AlphaFoldDB" id="A0A9Q5HT65"/>
<organism evidence="2 3">
    <name type="scientific">Sanghuangporus baumii</name>
    <name type="common">Phellinus baumii</name>
    <dbReference type="NCBI Taxonomy" id="108892"/>
    <lineage>
        <taxon>Eukaryota</taxon>
        <taxon>Fungi</taxon>
        <taxon>Dikarya</taxon>
        <taxon>Basidiomycota</taxon>
        <taxon>Agaricomycotina</taxon>
        <taxon>Agaricomycetes</taxon>
        <taxon>Hymenochaetales</taxon>
        <taxon>Hymenochaetaceae</taxon>
        <taxon>Sanghuangporus</taxon>
    </lineage>
</organism>
<gene>
    <name evidence="2" type="ORF">A7U60_g7485</name>
</gene>
<proteinExistence type="predicted"/>
<accession>A0A9Q5HT65</accession>
<evidence type="ECO:0000313" key="2">
    <source>
        <dbReference type="EMBL" id="OCB85476.1"/>
    </source>
</evidence>
<dbReference type="EMBL" id="LNZH02000209">
    <property type="protein sequence ID" value="OCB85476.1"/>
    <property type="molecule type" value="Genomic_DNA"/>
</dbReference>
<dbReference type="OrthoDB" id="302728at2759"/>
<comment type="caution">
    <text evidence="2">The sequence shown here is derived from an EMBL/GenBank/DDBJ whole genome shotgun (WGS) entry which is preliminary data.</text>
</comment>
<evidence type="ECO:0000256" key="1">
    <source>
        <dbReference type="SAM" id="Phobius"/>
    </source>
</evidence>
<name>A0A9Q5HT65_SANBA</name>
<feature type="transmembrane region" description="Helical" evidence="1">
    <location>
        <begin position="97"/>
        <end position="121"/>
    </location>
</feature>
<protein>
    <submittedName>
        <fullName evidence="2">Uncharacterized protein</fullName>
    </submittedName>
</protein>
<sequence>MPAFLLILIITPILFLAAVFPIMPILPARISHAFWVSRQTLWIREQWWDRWYSWVFIGGPPGRYMVGTLMGLKQMQDTECQVYECESPGTAIAKPGIRLILTIFFAVFLSIAAGIMTLATIRDITFGRTTLDTFGKKGASGAERRGPSSFLCIPATSSLIQRKVYKVLPGDRLYDLGWRANWRKFFLHVKRNSIFGIDER</sequence>
<keyword evidence="1" id="KW-0472">Membrane</keyword>
<evidence type="ECO:0000313" key="3">
    <source>
        <dbReference type="Proteomes" id="UP000757232"/>
    </source>
</evidence>